<dbReference type="InterPro" id="IPR038765">
    <property type="entry name" value="Papain-like_cys_pep_sf"/>
</dbReference>
<keyword evidence="5" id="KW-0788">Thiol protease</keyword>
<proteinExistence type="inferred from homology"/>
<dbReference type="InterPro" id="IPR044934">
    <property type="entry name" value="Streptopain_sf"/>
</dbReference>
<dbReference type="Pfam" id="PF01640">
    <property type="entry name" value="Peptidase_C10"/>
    <property type="match status" value="1"/>
</dbReference>
<evidence type="ECO:0000313" key="8">
    <source>
        <dbReference type="Proteomes" id="UP000000493"/>
    </source>
</evidence>
<keyword evidence="8" id="KW-1185">Reference proteome</keyword>
<name>A0A7U4E774_RUNSL</name>
<reference evidence="7 8" key="2">
    <citation type="journal article" date="2012" name="Stand. Genomic Sci.">
        <title>Complete genome sequence of the aquatic bacterium Runella slithyformis type strain (LSU 4(T)).</title>
        <authorList>
            <person name="Copeland A."/>
            <person name="Zhang X."/>
            <person name="Misra M."/>
            <person name="Lapidus A."/>
            <person name="Nolan M."/>
            <person name="Lucas S."/>
            <person name="Deshpande S."/>
            <person name="Cheng J.F."/>
            <person name="Tapia R."/>
            <person name="Goodwin L.A."/>
            <person name="Pitluck S."/>
            <person name="Liolios K."/>
            <person name="Pagani I."/>
            <person name="Ivanova N."/>
            <person name="Mikhailova N."/>
            <person name="Pati A."/>
            <person name="Chen A."/>
            <person name="Palaniappan K."/>
            <person name="Land M."/>
            <person name="Hauser L."/>
            <person name="Pan C."/>
            <person name="Jeffries C.D."/>
            <person name="Detter J.C."/>
            <person name="Brambilla E.M."/>
            <person name="Rohde M."/>
            <person name="Djao O.D."/>
            <person name="Goker M."/>
            <person name="Sikorski J."/>
            <person name="Tindall B.J."/>
            <person name="Woyke T."/>
            <person name="Bristow J."/>
            <person name="Eisen J.A."/>
            <person name="Markowitz V."/>
            <person name="Hugenholtz P."/>
            <person name="Kyrpides N.C."/>
            <person name="Klenk H.P."/>
            <person name="Mavromatis K."/>
        </authorList>
    </citation>
    <scope>NUCLEOTIDE SEQUENCE [LARGE SCALE GENOMIC DNA]</scope>
    <source>
        <strain evidence="8">ATCC 29530 / DSM 19594 / LMG 11500 / NCIMB 11436 / LSU 4</strain>
    </source>
</reference>
<keyword evidence="4" id="KW-0378">Hydrolase</keyword>
<dbReference type="AlphaFoldDB" id="A0A7U4E774"/>
<organism evidence="7 8">
    <name type="scientific">Runella slithyformis (strain ATCC 29530 / DSM 19594 / LMG 11500 / NCIMB 11436 / LSU 4)</name>
    <dbReference type="NCBI Taxonomy" id="761193"/>
    <lineage>
        <taxon>Bacteria</taxon>
        <taxon>Pseudomonadati</taxon>
        <taxon>Bacteroidota</taxon>
        <taxon>Cytophagia</taxon>
        <taxon>Cytophagales</taxon>
        <taxon>Spirosomataceae</taxon>
        <taxon>Runella</taxon>
    </lineage>
</organism>
<dbReference type="InterPro" id="IPR025896">
    <property type="entry name" value="Spi_Prtas-inh"/>
</dbReference>
<dbReference type="Proteomes" id="UP000000493">
    <property type="component" value="Chromosome"/>
</dbReference>
<dbReference type="RefSeq" id="WP_013929664.1">
    <property type="nucleotide sequence ID" value="NC_015703.1"/>
</dbReference>
<gene>
    <name evidence="7" type="ordered locus">Runsl_4013</name>
</gene>
<evidence type="ECO:0000256" key="1">
    <source>
        <dbReference type="ARBA" id="ARBA00009693"/>
    </source>
</evidence>
<protein>
    <submittedName>
        <fullName evidence="7">Peptidase C10 streptopain</fullName>
    </submittedName>
</protein>
<dbReference type="GO" id="GO:0008234">
    <property type="term" value="F:cysteine-type peptidase activity"/>
    <property type="evidence" value="ECO:0007669"/>
    <property type="project" value="UniProtKB-KW"/>
</dbReference>
<evidence type="ECO:0000313" key="7">
    <source>
        <dbReference type="EMBL" id="AEI50366.1"/>
    </source>
</evidence>
<dbReference type="GO" id="GO:0006508">
    <property type="term" value="P:proteolysis"/>
    <property type="evidence" value="ECO:0007669"/>
    <property type="project" value="UniProtKB-KW"/>
</dbReference>
<dbReference type="PROSITE" id="PS51257">
    <property type="entry name" value="PROKAR_LIPOPROTEIN"/>
    <property type="match status" value="1"/>
</dbReference>
<accession>A0A7U4E774</accession>
<dbReference type="EMBL" id="CP002859">
    <property type="protein sequence ID" value="AEI50366.1"/>
    <property type="molecule type" value="Genomic_DNA"/>
</dbReference>
<evidence type="ECO:0000256" key="3">
    <source>
        <dbReference type="ARBA" id="ARBA00022729"/>
    </source>
</evidence>
<sequence length="440" mass="49763">MKKIFIHSLIVSFAIALTSCREEPVITEVQQESRKIEYQVSQKEALLVASKHINFSAKEVRNLKNTRIGREGNPFLDTGTKQVKEILTHRKEDIDVFHVINFLDSGFVVVAADRRITPILAYSNNNCFGDERLSGIADWVFAIEENIFKTIRDVKEPRPQEAKLWKLYENSINNTNKRINDECPTCDQTWSFSTGQFVDPIARWGQSWGYSWYSPHDGGCNCGRKTTGCGPTAMAMVMNYHRHPQMQMSFNGDNITTNYPMPQQINVTCDFLPDLNQRQVSMLMRLCGGFANSGYGVFGNCNTWTYPGNINNAFANMGYSQGGTWGGLNSQYNNVKNDLSNRFPVLFTGTLNLVNANDAHIWVGDGYSNFAYLYPISYYDEYGYYQCNCGSGLVEYISMNWGQNGVSNGFYLANYSFAYCGNAGCDTYDTYLRALTGIRP</sequence>
<evidence type="ECO:0000256" key="5">
    <source>
        <dbReference type="ARBA" id="ARBA00022807"/>
    </source>
</evidence>
<dbReference type="Pfam" id="PF13734">
    <property type="entry name" value="Inhibitor_I69"/>
    <property type="match status" value="1"/>
</dbReference>
<dbReference type="Gene3D" id="3.90.70.50">
    <property type="entry name" value="Peptidase C10, streptopain"/>
    <property type="match status" value="2"/>
</dbReference>
<dbReference type="SUPFAM" id="SSF54001">
    <property type="entry name" value="Cysteine proteinases"/>
    <property type="match status" value="1"/>
</dbReference>
<keyword evidence="2" id="KW-0645">Protease</keyword>
<comment type="similarity">
    <text evidence="1">Belongs to the peptidase C10 family.</text>
</comment>
<reference evidence="8" key="1">
    <citation type="submission" date="2011-06" db="EMBL/GenBank/DDBJ databases">
        <title>The complete genome of chromosome of Runella slithyformis DSM 19594.</title>
        <authorList>
            <consortium name="US DOE Joint Genome Institute (JGI-PGF)"/>
            <person name="Lucas S."/>
            <person name="Han J."/>
            <person name="Lapidus A."/>
            <person name="Bruce D."/>
            <person name="Goodwin L."/>
            <person name="Pitluck S."/>
            <person name="Peters L."/>
            <person name="Kyrpides N."/>
            <person name="Mavromatis K."/>
            <person name="Ivanova N."/>
            <person name="Ovchinnikova G."/>
            <person name="Zhang X."/>
            <person name="Misra M."/>
            <person name="Detter J.C."/>
            <person name="Tapia R."/>
            <person name="Han C."/>
            <person name="Land M."/>
            <person name="Hauser L."/>
            <person name="Markowitz V."/>
            <person name="Cheng J.-F."/>
            <person name="Hugenholtz P."/>
            <person name="Woyke T."/>
            <person name="Wu D."/>
            <person name="Tindall B."/>
            <person name="Faehrich R."/>
            <person name="Brambilla E."/>
            <person name="Klenk H.-P."/>
            <person name="Eisen J.A."/>
        </authorList>
    </citation>
    <scope>NUCLEOTIDE SEQUENCE [LARGE SCALE GENOMIC DNA]</scope>
    <source>
        <strain evidence="8">ATCC 29530 / DSM 19594 / LMG 11500 / NCIMB 11436 / LSU 4</strain>
    </source>
</reference>
<evidence type="ECO:0000256" key="4">
    <source>
        <dbReference type="ARBA" id="ARBA00022801"/>
    </source>
</evidence>
<dbReference type="KEGG" id="rsi:Runsl_4013"/>
<keyword evidence="3" id="KW-0732">Signal</keyword>
<evidence type="ECO:0000259" key="6">
    <source>
        <dbReference type="Pfam" id="PF13734"/>
    </source>
</evidence>
<evidence type="ECO:0000256" key="2">
    <source>
        <dbReference type="ARBA" id="ARBA00022670"/>
    </source>
</evidence>
<dbReference type="InterPro" id="IPR000200">
    <property type="entry name" value="Peptidase_C10"/>
</dbReference>
<feature type="domain" description="Spi protease inhibitor" evidence="6">
    <location>
        <begin position="39"/>
        <end position="144"/>
    </location>
</feature>